<dbReference type="GO" id="GO:0004312">
    <property type="term" value="F:fatty acid synthase activity"/>
    <property type="evidence" value="ECO:0007669"/>
    <property type="project" value="TreeGrafter"/>
</dbReference>
<evidence type="ECO:0000259" key="4">
    <source>
        <dbReference type="PROSITE" id="PS52004"/>
    </source>
</evidence>
<reference evidence="5" key="1">
    <citation type="submission" date="2021-02" db="EMBL/GenBank/DDBJ databases">
        <authorList>
            <person name="Dougan E. K."/>
            <person name="Rhodes N."/>
            <person name="Thang M."/>
            <person name="Chan C."/>
        </authorList>
    </citation>
    <scope>NUCLEOTIDE SEQUENCE</scope>
</reference>
<keyword evidence="3" id="KW-0808">Transferase</keyword>
<name>A0A813LM87_POLGL</name>
<feature type="domain" description="Ketosynthase family 3 (KS3)" evidence="4">
    <location>
        <begin position="1"/>
        <end position="435"/>
    </location>
</feature>
<keyword evidence="1" id="KW-0596">Phosphopantetheine</keyword>
<evidence type="ECO:0000256" key="3">
    <source>
        <dbReference type="RuleBase" id="RU003694"/>
    </source>
</evidence>
<proteinExistence type="inferred from homology"/>
<dbReference type="PANTHER" id="PTHR43775">
    <property type="entry name" value="FATTY ACID SYNTHASE"/>
    <property type="match status" value="1"/>
</dbReference>
<dbReference type="AlphaFoldDB" id="A0A813LM87"/>
<evidence type="ECO:0000313" key="6">
    <source>
        <dbReference type="Proteomes" id="UP000626109"/>
    </source>
</evidence>
<evidence type="ECO:0000256" key="2">
    <source>
        <dbReference type="ARBA" id="ARBA00022553"/>
    </source>
</evidence>
<dbReference type="PANTHER" id="PTHR43775:SF37">
    <property type="entry name" value="SI:DKEY-61P9.11"/>
    <property type="match status" value="1"/>
</dbReference>
<organism evidence="5 6">
    <name type="scientific">Polarella glacialis</name>
    <name type="common">Dinoflagellate</name>
    <dbReference type="NCBI Taxonomy" id="89957"/>
    <lineage>
        <taxon>Eukaryota</taxon>
        <taxon>Sar</taxon>
        <taxon>Alveolata</taxon>
        <taxon>Dinophyceae</taxon>
        <taxon>Suessiales</taxon>
        <taxon>Suessiaceae</taxon>
        <taxon>Polarella</taxon>
    </lineage>
</organism>
<dbReference type="InterPro" id="IPR014031">
    <property type="entry name" value="Ketoacyl_synth_C"/>
</dbReference>
<dbReference type="SUPFAM" id="SSF53901">
    <property type="entry name" value="Thiolase-like"/>
    <property type="match status" value="1"/>
</dbReference>
<accession>A0A813LM87</accession>
<sequence>MGASWDAAEYWHALIPGSDVITEVPMSRWDHAMYYDDDPECWKRLQVNVKHVSLIDGLELFDAKFFRLSPAETRGMDPMQRQILEVGYHSLCHAGCTTKTLLQSLTAVYVGCPTSEWTLVDQGVSEAGGCEQRCAGTGFAGSIMSNRFSFVFGMNGPSVTFDTDASSSLVILEAGSVALDERRVIWLFVRSTPRWPAVLPRAELKNVVLTPLTWLNRVGLGHMSPAGRCFTFDQSSSGFVKGEGVTGIALDRLTETIEGVLVQDESRPLVGTIGSVAVSHMGQAASLGTPHGPSVQRVIAEACREARVDGLSIDAVECMGDGQALNDAVEVTSLCKALTSETWRIPLQLGSVKSNVGNSIQASGMAQILKVLFSQSFGLQPPSLHLRQLLPQAEAVLESPAVFGNEVLAFHTRTSLVGITSFGWGGTICHAVCSGGLDLVASTEPLPRPLDAYHVVGSWDGWLKGGSADAAACAAFYSFEEFQVLLDGDLGRAPQV</sequence>
<gene>
    <name evidence="5" type="ORF">PGLA2088_LOCUS48062</name>
</gene>
<dbReference type="InterPro" id="IPR016039">
    <property type="entry name" value="Thiolase-like"/>
</dbReference>
<dbReference type="InterPro" id="IPR014030">
    <property type="entry name" value="Ketoacyl_synth_N"/>
</dbReference>
<evidence type="ECO:0000313" key="5">
    <source>
        <dbReference type="EMBL" id="CAE8735874.1"/>
    </source>
</evidence>
<dbReference type="Pfam" id="PF02801">
    <property type="entry name" value="Ketoacyl-synt_C"/>
    <property type="match status" value="1"/>
</dbReference>
<dbReference type="SMART" id="SM00825">
    <property type="entry name" value="PKS_KS"/>
    <property type="match status" value="1"/>
</dbReference>
<evidence type="ECO:0000256" key="1">
    <source>
        <dbReference type="ARBA" id="ARBA00022450"/>
    </source>
</evidence>
<keyword evidence="2" id="KW-0597">Phosphoprotein</keyword>
<dbReference type="EMBL" id="CAJNNW010036599">
    <property type="protein sequence ID" value="CAE8735874.1"/>
    <property type="molecule type" value="Genomic_DNA"/>
</dbReference>
<comment type="similarity">
    <text evidence="3">Belongs to the thiolase-like superfamily. Beta-ketoacyl-ACP synthases family.</text>
</comment>
<dbReference type="GO" id="GO:0006633">
    <property type="term" value="P:fatty acid biosynthetic process"/>
    <property type="evidence" value="ECO:0007669"/>
    <property type="project" value="TreeGrafter"/>
</dbReference>
<dbReference type="PROSITE" id="PS52004">
    <property type="entry name" value="KS3_2"/>
    <property type="match status" value="1"/>
</dbReference>
<dbReference type="Proteomes" id="UP000626109">
    <property type="component" value="Unassembled WGS sequence"/>
</dbReference>
<dbReference type="InterPro" id="IPR050091">
    <property type="entry name" value="PKS_NRPS_Biosynth_Enz"/>
</dbReference>
<dbReference type="Pfam" id="PF00109">
    <property type="entry name" value="ketoacyl-synt"/>
    <property type="match status" value="2"/>
</dbReference>
<dbReference type="InterPro" id="IPR020841">
    <property type="entry name" value="PKS_Beta-ketoAc_synthase_dom"/>
</dbReference>
<dbReference type="Gene3D" id="3.40.47.10">
    <property type="match status" value="1"/>
</dbReference>
<comment type="caution">
    <text evidence="5">The sequence shown here is derived from an EMBL/GenBank/DDBJ whole genome shotgun (WGS) entry which is preliminary data.</text>
</comment>
<dbReference type="CDD" id="cd00833">
    <property type="entry name" value="PKS"/>
    <property type="match status" value="1"/>
</dbReference>
<protein>
    <recommendedName>
        <fullName evidence="4">Ketosynthase family 3 (KS3) domain-containing protein</fullName>
    </recommendedName>
</protein>